<keyword evidence="1" id="KW-0472">Membrane</keyword>
<feature type="transmembrane region" description="Helical" evidence="1">
    <location>
        <begin position="64"/>
        <end position="86"/>
    </location>
</feature>
<name>H8L2M1_FRAAD</name>
<evidence type="ECO:0000313" key="2">
    <source>
        <dbReference type="EMBL" id="AFC85488.1"/>
    </source>
</evidence>
<sequence>MLARFYDCLKPCLPAPPPPQPRSLARWYRISALASRITAAMLGGYALAALTSIAALALPMATPQAVLTGMQSSFAVYAGAVIWVFLARSATRAWAGLTMVAVPLALIAWRVSSAQPAMPPL</sequence>
<organism evidence="2 3">
    <name type="scientific">Frateuria aurantia (strain ATCC 33424 / DSM 6220 / KCTC 2777 / LMG 1558 / NBRC 3245 / NCIMB 13370)</name>
    <name type="common">Acetobacter aurantius</name>
    <dbReference type="NCBI Taxonomy" id="767434"/>
    <lineage>
        <taxon>Bacteria</taxon>
        <taxon>Pseudomonadati</taxon>
        <taxon>Pseudomonadota</taxon>
        <taxon>Gammaproteobacteria</taxon>
        <taxon>Lysobacterales</taxon>
        <taxon>Rhodanobacteraceae</taxon>
        <taxon>Frateuria</taxon>
    </lineage>
</organism>
<keyword evidence="1" id="KW-0812">Transmembrane</keyword>
<feature type="transmembrane region" description="Helical" evidence="1">
    <location>
        <begin position="37"/>
        <end position="58"/>
    </location>
</feature>
<dbReference type="EMBL" id="CP003350">
    <property type="protein sequence ID" value="AFC85488.1"/>
    <property type="molecule type" value="Genomic_DNA"/>
</dbReference>
<dbReference type="AlphaFoldDB" id="H8L2M1"/>
<proteinExistence type="predicted"/>
<evidence type="ECO:0000313" key="3">
    <source>
        <dbReference type="Proteomes" id="UP000005234"/>
    </source>
</evidence>
<keyword evidence="3" id="KW-1185">Reference proteome</keyword>
<dbReference type="RefSeq" id="WP_014402494.1">
    <property type="nucleotide sequence ID" value="NC_017033.1"/>
</dbReference>
<dbReference type="OrthoDB" id="1684279at2"/>
<dbReference type="KEGG" id="fau:Fraau_1026"/>
<dbReference type="STRING" id="767434.Fraau_1026"/>
<dbReference type="Proteomes" id="UP000005234">
    <property type="component" value="Chromosome"/>
</dbReference>
<dbReference type="eggNOG" id="ENOG50314NM">
    <property type="taxonomic scope" value="Bacteria"/>
</dbReference>
<evidence type="ECO:0000256" key="1">
    <source>
        <dbReference type="SAM" id="Phobius"/>
    </source>
</evidence>
<dbReference type="HOGENOM" id="CLU_159285_3_0_6"/>
<dbReference type="InterPro" id="IPR022109">
    <property type="entry name" value="DUF3649"/>
</dbReference>
<dbReference type="Pfam" id="PF12365">
    <property type="entry name" value="DUF3649"/>
    <property type="match status" value="1"/>
</dbReference>
<feature type="transmembrane region" description="Helical" evidence="1">
    <location>
        <begin position="93"/>
        <end position="111"/>
    </location>
</feature>
<gene>
    <name evidence="2" type="ordered locus">Fraau_1026</name>
</gene>
<accession>H8L2M1</accession>
<keyword evidence="1" id="KW-1133">Transmembrane helix</keyword>
<protein>
    <recommendedName>
        <fullName evidence="4">Iron uptake protein</fullName>
    </recommendedName>
</protein>
<evidence type="ECO:0008006" key="4">
    <source>
        <dbReference type="Google" id="ProtNLM"/>
    </source>
</evidence>
<reference evidence="2" key="1">
    <citation type="submission" date="2012-02" db="EMBL/GenBank/DDBJ databases">
        <title>The complete genome of Frateuria aurantia DSM 6220.</title>
        <authorList>
            <consortium name="US DOE Joint Genome Institute (JGI-PGF)"/>
            <person name="Lucas S."/>
            <person name="Copeland A."/>
            <person name="Lapidus A."/>
            <person name="Glavina del Rio T."/>
            <person name="Dalin E."/>
            <person name="Tice H."/>
            <person name="Bruce D."/>
            <person name="Goodwin L."/>
            <person name="Pitluck S."/>
            <person name="Peters L."/>
            <person name="Ovchinnikova G."/>
            <person name="Teshima H."/>
            <person name="Kyrpides N."/>
            <person name="Mavromatis K."/>
            <person name="Ivanova N."/>
            <person name="Brettin T."/>
            <person name="Detter J.C."/>
            <person name="Han C."/>
            <person name="Larimer F."/>
            <person name="Land M."/>
            <person name="Hauser L."/>
            <person name="Markowitz V."/>
            <person name="Cheng J.-F."/>
            <person name="Hugenholtz P."/>
            <person name="Woyke T."/>
            <person name="Wu D."/>
            <person name="Brambilla E."/>
            <person name="Klenk H.-P."/>
            <person name="Eisen J.A."/>
        </authorList>
    </citation>
    <scope>NUCLEOTIDE SEQUENCE</scope>
    <source>
        <strain evidence="2">DSM 6220</strain>
    </source>
</reference>